<dbReference type="EMBL" id="MLIS01000004">
    <property type="protein sequence ID" value="OHU76100.1"/>
    <property type="molecule type" value="Genomic_DNA"/>
</dbReference>
<gene>
    <name evidence="1" type="ORF">BKG84_24715</name>
</gene>
<protein>
    <submittedName>
        <fullName evidence="1">Uncharacterized protein</fullName>
    </submittedName>
</protein>
<comment type="caution">
    <text evidence="1">The sequence shown here is derived from an EMBL/GenBank/DDBJ whole genome shotgun (WGS) entry which is preliminary data.</text>
</comment>
<sequence length="116" mass="12919">MADQAAFAGTHAPAVQFAVDGKVPDARYEAVSLGARWNGWETPVVTRTTFETLLRTEDPDGEWYRLAFDEKGVASMQYPQDPDCEDLAVAPTPDGYYDLGELGWLFYRPESEVIPT</sequence>
<dbReference type="RefSeq" id="WP_070952805.1">
    <property type="nucleotide sequence ID" value="NZ_MLIS01000004.1"/>
</dbReference>
<name>A0A1S1LYU6_MYCCH</name>
<dbReference type="Proteomes" id="UP000179441">
    <property type="component" value="Unassembled WGS sequence"/>
</dbReference>
<organism evidence="1 2">
    <name type="scientific">Mycobacteroides chelonae</name>
    <name type="common">Mycobacterium chelonae</name>
    <dbReference type="NCBI Taxonomy" id="1774"/>
    <lineage>
        <taxon>Bacteria</taxon>
        <taxon>Bacillati</taxon>
        <taxon>Actinomycetota</taxon>
        <taxon>Actinomycetes</taxon>
        <taxon>Mycobacteriales</taxon>
        <taxon>Mycobacteriaceae</taxon>
        <taxon>Mycobacteroides</taxon>
    </lineage>
</organism>
<evidence type="ECO:0000313" key="1">
    <source>
        <dbReference type="EMBL" id="OHU76100.1"/>
    </source>
</evidence>
<evidence type="ECO:0000313" key="2">
    <source>
        <dbReference type="Proteomes" id="UP000179441"/>
    </source>
</evidence>
<reference evidence="1 2" key="1">
    <citation type="submission" date="2016-10" db="EMBL/GenBank/DDBJ databases">
        <title>Evaluation of Human, Veterinary and Environmental Mycobacterium chelonae Isolates by Core Genome Phylogenomic Analysis, Targeted Gene Comparison, and Anti-microbial Susceptibility Patterns: A Tale of Mistaken Identities.</title>
        <authorList>
            <person name="Fogelson S.B."/>
            <person name="Camus A.C."/>
            <person name="Lorenz W."/>
            <person name="Vasireddy R."/>
            <person name="Vasireddy S."/>
            <person name="Smith T."/>
            <person name="Brown-Elliott B.A."/>
            <person name="Wallace R.J.Jr."/>
            <person name="Hasan N.A."/>
            <person name="Reischl U."/>
            <person name="Sanchez S."/>
        </authorList>
    </citation>
    <scope>NUCLEOTIDE SEQUENCE [LARGE SCALE GENOMIC DNA]</scope>
    <source>
        <strain evidence="1 2">15518</strain>
    </source>
</reference>
<dbReference type="AlphaFoldDB" id="A0A1S1LYU6"/>
<keyword evidence="2" id="KW-1185">Reference proteome</keyword>
<proteinExistence type="predicted"/>
<accession>A0A1S1LYU6</accession>